<dbReference type="EMBL" id="MU856978">
    <property type="protein sequence ID" value="KAK4152330.1"/>
    <property type="molecule type" value="Genomic_DNA"/>
</dbReference>
<comment type="caution">
    <text evidence="1">The sequence shown here is derived from an EMBL/GenBank/DDBJ whole genome shotgun (WGS) entry which is preliminary data.</text>
</comment>
<dbReference type="Proteomes" id="UP001302745">
    <property type="component" value="Unassembled WGS sequence"/>
</dbReference>
<evidence type="ECO:0008006" key="3">
    <source>
        <dbReference type="Google" id="ProtNLM"/>
    </source>
</evidence>
<proteinExistence type="predicted"/>
<reference evidence="1" key="1">
    <citation type="journal article" date="2023" name="Mol. Phylogenet. Evol.">
        <title>Genome-scale phylogeny and comparative genomics of the fungal order Sordariales.</title>
        <authorList>
            <person name="Hensen N."/>
            <person name="Bonometti L."/>
            <person name="Westerberg I."/>
            <person name="Brannstrom I.O."/>
            <person name="Guillou S."/>
            <person name="Cros-Aarteil S."/>
            <person name="Calhoun S."/>
            <person name="Haridas S."/>
            <person name="Kuo A."/>
            <person name="Mondo S."/>
            <person name="Pangilinan J."/>
            <person name="Riley R."/>
            <person name="LaButti K."/>
            <person name="Andreopoulos B."/>
            <person name="Lipzen A."/>
            <person name="Chen C."/>
            <person name="Yan M."/>
            <person name="Daum C."/>
            <person name="Ng V."/>
            <person name="Clum A."/>
            <person name="Steindorff A."/>
            <person name="Ohm R.A."/>
            <person name="Martin F."/>
            <person name="Silar P."/>
            <person name="Natvig D.O."/>
            <person name="Lalanne C."/>
            <person name="Gautier V."/>
            <person name="Ament-Velasquez S.L."/>
            <person name="Kruys A."/>
            <person name="Hutchinson M.I."/>
            <person name="Powell A.J."/>
            <person name="Barry K."/>
            <person name="Miller A.N."/>
            <person name="Grigoriev I.V."/>
            <person name="Debuchy R."/>
            <person name="Gladieux P."/>
            <person name="Hiltunen Thoren M."/>
            <person name="Johannesson H."/>
        </authorList>
    </citation>
    <scope>NUCLEOTIDE SEQUENCE</scope>
    <source>
        <strain evidence="1">CBS 538.74</strain>
    </source>
</reference>
<keyword evidence="2" id="KW-1185">Reference proteome</keyword>
<sequence>MEDWEIAPGRIRETAAASSSETIAFSKPYLSTAQAVPVCDNDVAFRVDTVLSGNVLQLESDPHKTRLCSVAVGKVRVKIGDEAEFVVGPHGMFKVKAGVACSVRNGLYLDAVLHTVVLVN</sequence>
<protein>
    <recommendedName>
        <fullName evidence="3">(S)-ureidoglycine aminohydrolase cupin domain-containing protein</fullName>
    </recommendedName>
</protein>
<reference evidence="1" key="2">
    <citation type="submission" date="2023-05" db="EMBL/GenBank/DDBJ databases">
        <authorList>
            <consortium name="Lawrence Berkeley National Laboratory"/>
            <person name="Steindorff A."/>
            <person name="Hensen N."/>
            <person name="Bonometti L."/>
            <person name="Westerberg I."/>
            <person name="Brannstrom I.O."/>
            <person name="Guillou S."/>
            <person name="Cros-Aarteil S."/>
            <person name="Calhoun S."/>
            <person name="Haridas S."/>
            <person name="Kuo A."/>
            <person name="Mondo S."/>
            <person name="Pangilinan J."/>
            <person name="Riley R."/>
            <person name="Labutti K."/>
            <person name="Andreopoulos B."/>
            <person name="Lipzen A."/>
            <person name="Chen C."/>
            <person name="Yanf M."/>
            <person name="Daum C."/>
            <person name="Ng V."/>
            <person name="Clum A."/>
            <person name="Ohm R."/>
            <person name="Martin F."/>
            <person name="Silar P."/>
            <person name="Natvig D."/>
            <person name="Lalanne C."/>
            <person name="Gautier V."/>
            <person name="Ament-Velasquez S.L."/>
            <person name="Kruys A."/>
            <person name="Hutchinson M.I."/>
            <person name="Powell A.J."/>
            <person name="Barry K."/>
            <person name="Miller A.N."/>
            <person name="Grigoriev I.V."/>
            <person name="Debuchy R."/>
            <person name="Gladieux P."/>
            <person name="Thoren M.H."/>
            <person name="Johannesson H."/>
        </authorList>
    </citation>
    <scope>NUCLEOTIDE SEQUENCE</scope>
    <source>
        <strain evidence="1">CBS 538.74</strain>
    </source>
</reference>
<gene>
    <name evidence="1" type="ORF">C8A00DRAFT_44588</name>
</gene>
<name>A0AAN6ZUF4_9PEZI</name>
<evidence type="ECO:0000313" key="1">
    <source>
        <dbReference type="EMBL" id="KAK4152330.1"/>
    </source>
</evidence>
<evidence type="ECO:0000313" key="2">
    <source>
        <dbReference type="Proteomes" id="UP001302745"/>
    </source>
</evidence>
<organism evidence="1 2">
    <name type="scientific">Chaetomidium leptoderma</name>
    <dbReference type="NCBI Taxonomy" id="669021"/>
    <lineage>
        <taxon>Eukaryota</taxon>
        <taxon>Fungi</taxon>
        <taxon>Dikarya</taxon>
        <taxon>Ascomycota</taxon>
        <taxon>Pezizomycotina</taxon>
        <taxon>Sordariomycetes</taxon>
        <taxon>Sordariomycetidae</taxon>
        <taxon>Sordariales</taxon>
        <taxon>Chaetomiaceae</taxon>
        <taxon>Chaetomidium</taxon>
    </lineage>
</organism>
<dbReference type="AlphaFoldDB" id="A0AAN6ZUF4"/>
<accession>A0AAN6ZUF4</accession>